<proteinExistence type="predicted"/>
<sequence length="84" mass="9443">MCCFLLLRSCDFQRYGHGRLVDSVPSLSQSPLFAWFRVSCFVADGNGGSLPWFAMLAIAESPESLELRWQRRSLTANLEKMVAA</sequence>
<accession>A0A059CN53</accession>
<organism evidence="1">
    <name type="scientific">Eucalyptus grandis</name>
    <name type="common">Flooded gum</name>
    <dbReference type="NCBI Taxonomy" id="71139"/>
    <lineage>
        <taxon>Eukaryota</taxon>
        <taxon>Viridiplantae</taxon>
        <taxon>Streptophyta</taxon>
        <taxon>Embryophyta</taxon>
        <taxon>Tracheophyta</taxon>
        <taxon>Spermatophyta</taxon>
        <taxon>Magnoliopsida</taxon>
        <taxon>eudicotyledons</taxon>
        <taxon>Gunneridae</taxon>
        <taxon>Pentapetalae</taxon>
        <taxon>rosids</taxon>
        <taxon>malvids</taxon>
        <taxon>Myrtales</taxon>
        <taxon>Myrtaceae</taxon>
        <taxon>Myrtoideae</taxon>
        <taxon>Eucalypteae</taxon>
        <taxon>Eucalyptus</taxon>
    </lineage>
</organism>
<evidence type="ECO:0000313" key="1">
    <source>
        <dbReference type="EMBL" id="KCW79873.1"/>
    </source>
</evidence>
<dbReference type="AlphaFoldDB" id="A0A059CN53"/>
<dbReference type="InParanoid" id="A0A059CN53"/>
<dbReference type="Gramene" id="KCW79873">
    <property type="protein sequence ID" value="KCW79873"/>
    <property type="gene ID" value="EUGRSUZ_C01224"/>
</dbReference>
<protein>
    <submittedName>
        <fullName evidence="1">Uncharacterized protein</fullName>
    </submittedName>
</protein>
<dbReference type="EMBL" id="KK198755">
    <property type="protein sequence ID" value="KCW79873.1"/>
    <property type="molecule type" value="Genomic_DNA"/>
</dbReference>
<reference evidence="1" key="1">
    <citation type="submission" date="2013-07" db="EMBL/GenBank/DDBJ databases">
        <title>The genome of Eucalyptus grandis.</title>
        <authorList>
            <person name="Schmutz J."/>
            <person name="Hayes R."/>
            <person name="Myburg A."/>
            <person name="Tuskan G."/>
            <person name="Grattapaglia D."/>
            <person name="Rokhsar D.S."/>
        </authorList>
    </citation>
    <scope>NUCLEOTIDE SEQUENCE</scope>
    <source>
        <tissue evidence="1">Leaf extractions</tissue>
    </source>
</reference>
<gene>
    <name evidence="1" type="ORF">EUGRSUZ_C01224</name>
</gene>
<name>A0A059CN53_EUCGR</name>